<organism evidence="22 23">
    <name type="scientific">Rhodanobacter umsongensis</name>
    <dbReference type="NCBI Taxonomy" id="633153"/>
    <lineage>
        <taxon>Bacteria</taxon>
        <taxon>Pseudomonadati</taxon>
        <taxon>Pseudomonadota</taxon>
        <taxon>Gammaproteobacteria</taxon>
        <taxon>Lysobacterales</taxon>
        <taxon>Rhodanobacteraceae</taxon>
        <taxon>Rhodanobacter</taxon>
    </lineage>
</organism>
<keyword evidence="8 17" id="KW-0521">NADP</keyword>
<comment type="similarity">
    <text evidence="3 19">In the N-terminal section; belongs to the NnrE/AIBP family.</text>
</comment>
<feature type="binding site" evidence="17">
    <location>
        <position position="319"/>
    </location>
    <ligand>
        <name>(6S)-NADPHX</name>
        <dbReference type="ChEBI" id="CHEBI:64076"/>
    </ligand>
</feature>
<comment type="caution">
    <text evidence="22">The sequence shown here is derived from an EMBL/GenBank/DDBJ whole genome shotgun (WGS) entry which is preliminary data.</text>
</comment>
<evidence type="ECO:0000256" key="16">
    <source>
        <dbReference type="ARBA" id="ARBA00049209"/>
    </source>
</evidence>
<dbReference type="NCBIfam" id="TIGR00197">
    <property type="entry name" value="yjeF_nterm"/>
    <property type="match status" value="1"/>
</dbReference>
<evidence type="ECO:0000256" key="6">
    <source>
        <dbReference type="ARBA" id="ARBA00022741"/>
    </source>
</evidence>
<dbReference type="Pfam" id="PF03853">
    <property type="entry name" value="YjeF_N"/>
    <property type="match status" value="1"/>
</dbReference>
<keyword evidence="5 18" id="KW-0479">Metal-binding</keyword>
<evidence type="ECO:0000256" key="2">
    <source>
        <dbReference type="ARBA" id="ARBA00000909"/>
    </source>
</evidence>
<dbReference type="EC" id="4.2.1.136" evidence="19"/>
<feature type="binding site" evidence="18">
    <location>
        <begin position="131"/>
        <end position="137"/>
    </location>
    <ligand>
        <name>(6S)-NADPHX</name>
        <dbReference type="ChEBI" id="CHEBI:64076"/>
    </ligand>
</feature>
<proteinExistence type="inferred from homology"/>
<keyword evidence="6 17" id="KW-0547">Nucleotide-binding</keyword>
<dbReference type="PROSITE" id="PS51383">
    <property type="entry name" value="YJEF_C_3"/>
    <property type="match status" value="1"/>
</dbReference>
<dbReference type="HAMAP" id="MF_01966">
    <property type="entry name" value="NADHX_epimerase"/>
    <property type="match status" value="1"/>
</dbReference>
<dbReference type="InterPro" id="IPR036652">
    <property type="entry name" value="YjeF_N_dom_sf"/>
</dbReference>
<comment type="catalytic activity">
    <reaction evidence="1 18 19">
        <text>(6R)-NADHX = (6S)-NADHX</text>
        <dbReference type="Rhea" id="RHEA:32215"/>
        <dbReference type="ChEBI" id="CHEBI:64074"/>
        <dbReference type="ChEBI" id="CHEBI:64075"/>
        <dbReference type="EC" id="5.1.99.6"/>
    </reaction>
</comment>
<dbReference type="PANTHER" id="PTHR12592">
    <property type="entry name" value="ATP-DEPENDENT (S)-NAD(P)H-HYDRATE DEHYDRATASE FAMILY MEMBER"/>
    <property type="match status" value="1"/>
</dbReference>
<dbReference type="HAMAP" id="MF_01965">
    <property type="entry name" value="NADHX_dehydratase"/>
    <property type="match status" value="1"/>
</dbReference>
<feature type="binding site" evidence="17">
    <location>
        <position position="258"/>
    </location>
    <ligand>
        <name>(6S)-NADPHX</name>
        <dbReference type="ChEBI" id="CHEBI:64076"/>
    </ligand>
</feature>
<dbReference type="SUPFAM" id="SSF53613">
    <property type="entry name" value="Ribokinase-like"/>
    <property type="match status" value="1"/>
</dbReference>
<dbReference type="Proteomes" id="UP001596013">
    <property type="component" value="Unassembled WGS sequence"/>
</dbReference>
<feature type="domain" description="YjeF C-terminal" evidence="20">
    <location>
        <begin position="223"/>
        <end position="491"/>
    </location>
</feature>
<gene>
    <name evidence="17" type="primary">nnrD</name>
    <name evidence="18" type="synonym">nnrE</name>
    <name evidence="22" type="ORF">ACFPME_02715</name>
</gene>
<sequence>MPMHPDSHDLHTVERLRQLERAALAVPGMTGQELMRRAANAALNSLRRHWPEVRNIVIHCGPGNNGGDGFLLGVLAREAGLQVELTALTGASQGDAAVARQAWVAGGGCVQVVDDDDTLPTAELHVDALYGIGLHRAPEGKAARLIEQINGSGQPVVALDVPSGLDADTGHCAGAAIRADVTVTFIAGKRGLHTGRAADHVGVLELATLGVPDSVYADVAPDARLLRAEILPRRPRYANKGDNGHVLVIGGEHGMAGAARLAGEAALRGGAGLVSVATRAEHVFALNATRPELMVRGVDGPQALAPMLERASVLAVGPGLGQAEWGRALWLAALDANKPLVLDADGLNLLARQPRRFSVPAILTPHPGEAARLLGVSTSEVERDRFAAVRELSRRFGAVAILKGSGSLIADPDGRLDVCPWGNPGMASGGMGDLLTGIVAALLAQGCSAWQAGCLGVGLHARAGDRAAQHGERGLLASDLLAPLRALGNGVHDGERDHD</sequence>
<reference evidence="23" key="1">
    <citation type="journal article" date="2019" name="Int. J. Syst. Evol. Microbiol.">
        <title>The Global Catalogue of Microorganisms (GCM) 10K type strain sequencing project: providing services to taxonomists for standard genome sequencing and annotation.</title>
        <authorList>
            <consortium name="The Broad Institute Genomics Platform"/>
            <consortium name="The Broad Institute Genome Sequencing Center for Infectious Disease"/>
            <person name="Wu L."/>
            <person name="Ma J."/>
        </authorList>
    </citation>
    <scope>NUCLEOTIDE SEQUENCE [LARGE SCALE GENOMIC DNA]</scope>
    <source>
        <strain evidence="23">JCM 17130</strain>
    </source>
</reference>
<feature type="binding site" evidence="18">
    <location>
        <position position="127"/>
    </location>
    <ligand>
        <name>K(+)</name>
        <dbReference type="ChEBI" id="CHEBI:29103"/>
    </ligand>
</feature>
<feature type="domain" description="YjeF N-terminal" evidence="21">
    <location>
        <begin position="16"/>
        <end position="217"/>
    </location>
</feature>
<comment type="function">
    <text evidence="17">Catalyzes the dehydration of the S-form of NAD(P)HX at the expense of ADP, which is converted to AMP. Together with NAD(P)HX epimerase, which catalyzes the epimerization of the S- and R-forms, the enzyme allows the repair of both epimers of NAD(P)HX, a damaged form of NAD(P)H that is a result of enzymatic or heat-dependent hydration.</text>
</comment>
<evidence type="ECO:0000256" key="11">
    <source>
        <dbReference type="ARBA" id="ARBA00023235"/>
    </source>
</evidence>
<comment type="similarity">
    <text evidence="4 19">In the C-terminal section; belongs to the NnrD/CARKD family.</text>
</comment>
<comment type="function">
    <text evidence="18">Catalyzes the epimerization of the S- and R-forms of NAD(P)HX, a damaged form of NAD(P)H that is a result of enzymatic or heat-dependent hydration. This is a prerequisite for the S-specific NAD(P)H-hydrate dehydratase to allow the repair of both epimers of NAD(P)HX.</text>
</comment>
<dbReference type="EC" id="5.1.99.6" evidence="19"/>
<evidence type="ECO:0000256" key="14">
    <source>
        <dbReference type="ARBA" id="ARBA00025153"/>
    </source>
</evidence>
<evidence type="ECO:0000256" key="19">
    <source>
        <dbReference type="PIRNR" id="PIRNR017184"/>
    </source>
</evidence>
<name>A0ABW0JHY3_9GAMM</name>
<feature type="binding site" evidence="18">
    <location>
        <position position="65"/>
    </location>
    <ligand>
        <name>K(+)</name>
        <dbReference type="ChEBI" id="CHEBI:29103"/>
    </ligand>
</feature>
<evidence type="ECO:0000259" key="20">
    <source>
        <dbReference type="PROSITE" id="PS51383"/>
    </source>
</evidence>
<dbReference type="NCBIfam" id="TIGR00196">
    <property type="entry name" value="yjeF_cterm"/>
    <property type="match status" value="1"/>
</dbReference>
<comment type="caution">
    <text evidence="18">Lacks conserved residue(s) required for the propagation of feature annotation.</text>
</comment>
<dbReference type="Gene3D" id="3.40.50.10260">
    <property type="entry name" value="YjeF N-terminal domain"/>
    <property type="match status" value="1"/>
</dbReference>
<comment type="function">
    <text evidence="14 19">Bifunctional enzyme that catalyzes the epimerization of the S- and R-forms of NAD(P)HX and the dehydration of the S-form of NAD(P)HX at the expense of ADP, which is converted to AMP. This allows the repair of both epimers of NAD(P)HX, a damaged form of NAD(P)H that is a result of enzymatic or heat-dependent hydration.</text>
</comment>
<evidence type="ECO:0000256" key="13">
    <source>
        <dbReference type="ARBA" id="ARBA00023268"/>
    </source>
</evidence>
<evidence type="ECO:0000256" key="18">
    <source>
        <dbReference type="HAMAP-Rule" id="MF_01966"/>
    </source>
</evidence>
<dbReference type="Gene3D" id="3.40.1190.20">
    <property type="match status" value="1"/>
</dbReference>
<feature type="binding site" evidence="18">
    <location>
        <begin position="64"/>
        <end position="68"/>
    </location>
    <ligand>
        <name>(6S)-NADPHX</name>
        <dbReference type="ChEBI" id="CHEBI:64076"/>
    </ligand>
</feature>
<comment type="catalytic activity">
    <reaction evidence="2 18 19">
        <text>(6R)-NADPHX = (6S)-NADPHX</text>
        <dbReference type="Rhea" id="RHEA:32227"/>
        <dbReference type="ChEBI" id="CHEBI:64076"/>
        <dbReference type="ChEBI" id="CHEBI:64077"/>
        <dbReference type="EC" id="5.1.99.6"/>
    </reaction>
</comment>
<evidence type="ECO:0000256" key="9">
    <source>
        <dbReference type="ARBA" id="ARBA00022958"/>
    </source>
</evidence>
<accession>A0ABW0JHY3</accession>
<dbReference type="CDD" id="cd01171">
    <property type="entry name" value="YXKO-related"/>
    <property type="match status" value="1"/>
</dbReference>
<keyword evidence="10 17" id="KW-0520">NAD</keyword>
<keyword evidence="11 18" id="KW-0413">Isomerase</keyword>
<comment type="catalytic activity">
    <reaction evidence="16 17 19">
        <text>(6S)-NADPHX + ADP = AMP + phosphate + NADPH + H(+)</text>
        <dbReference type="Rhea" id="RHEA:32235"/>
        <dbReference type="ChEBI" id="CHEBI:15378"/>
        <dbReference type="ChEBI" id="CHEBI:43474"/>
        <dbReference type="ChEBI" id="CHEBI:57783"/>
        <dbReference type="ChEBI" id="CHEBI:64076"/>
        <dbReference type="ChEBI" id="CHEBI:456215"/>
        <dbReference type="ChEBI" id="CHEBI:456216"/>
        <dbReference type="EC" id="4.2.1.136"/>
    </reaction>
</comment>
<evidence type="ECO:0000313" key="22">
    <source>
        <dbReference type="EMBL" id="MFC5435451.1"/>
    </source>
</evidence>
<dbReference type="InterPro" id="IPR029056">
    <property type="entry name" value="Ribokinase-like"/>
</dbReference>
<dbReference type="SUPFAM" id="SSF64153">
    <property type="entry name" value="YjeF N-terminal domain-like"/>
    <property type="match status" value="1"/>
</dbReference>
<comment type="subunit">
    <text evidence="17">Homotetramer.</text>
</comment>
<feature type="binding site" evidence="17">
    <location>
        <position position="433"/>
    </location>
    <ligand>
        <name>(6S)-NADPHX</name>
        <dbReference type="ChEBI" id="CHEBI:64076"/>
    </ligand>
</feature>
<comment type="similarity">
    <text evidence="18">Belongs to the NnrE/AIBP family.</text>
</comment>
<dbReference type="PIRSF" id="PIRSF017184">
    <property type="entry name" value="Nnr"/>
    <property type="match status" value="1"/>
</dbReference>
<evidence type="ECO:0000256" key="17">
    <source>
        <dbReference type="HAMAP-Rule" id="MF_01965"/>
    </source>
</evidence>
<evidence type="ECO:0000256" key="15">
    <source>
        <dbReference type="ARBA" id="ARBA00048238"/>
    </source>
</evidence>
<evidence type="ECO:0000256" key="12">
    <source>
        <dbReference type="ARBA" id="ARBA00023239"/>
    </source>
</evidence>
<dbReference type="PANTHER" id="PTHR12592:SF0">
    <property type="entry name" value="ATP-DEPENDENT (S)-NAD(P)H-HYDRATE DEHYDRATASE"/>
    <property type="match status" value="1"/>
</dbReference>
<dbReference type="PROSITE" id="PS51385">
    <property type="entry name" value="YJEF_N"/>
    <property type="match status" value="1"/>
</dbReference>
<evidence type="ECO:0000256" key="10">
    <source>
        <dbReference type="ARBA" id="ARBA00023027"/>
    </source>
</evidence>
<evidence type="ECO:0000256" key="1">
    <source>
        <dbReference type="ARBA" id="ARBA00000013"/>
    </source>
</evidence>
<keyword evidence="9 18" id="KW-0630">Potassium</keyword>
<comment type="cofactor">
    <cofactor evidence="18 19">
        <name>K(+)</name>
        <dbReference type="ChEBI" id="CHEBI:29103"/>
    </cofactor>
    <text evidence="18 19">Binds 1 potassium ion per subunit.</text>
</comment>
<dbReference type="EMBL" id="JBHSMK010000002">
    <property type="protein sequence ID" value="MFC5435451.1"/>
    <property type="molecule type" value="Genomic_DNA"/>
</dbReference>
<dbReference type="InterPro" id="IPR030677">
    <property type="entry name" value="Nnr"/>
</dbReference>
<evidence type="ECO:0000256" key="5">
    <source>
        <dbReference type="ARBA" id="ARBA00022723"/>
    </source>
</evidence>
<comment type="catalytic activity">
    <reaction evidence="15 17 19">
        <text>(6S)-NADHX + ADP = AMP + phosphate + NADH + H(+)</text>
        <dbReference type="Rhea" id="RHEA:32223"/>
        <dbReference type="ChEBI" id="CHEBI:15378"/>
        <dbReference type="ChEBI" id="CHEBI:43474"/>
        <dbReference type="ChEBI" id="CHEBI:57945"/>
        <dbReference type="ChEBI" id="CHEBI:64074"/>
        <dbReference type="ChEBI" id="CHEBI:456215"/>
        <dbReference type="ChEBI" id="CHEBI:456216"/>
        <dbReference type="EC" id="4.2.1.136"/>
    </reaction>
</comment>
<feature type="binding site" evidence="17">
    <location>
        <position position="432"/>
    </location>
    <ligand>
        <name>AMP</name>
        <dbReference type="ChEBI" id="CHEBI:456215"/>
    </ligand>
</feature>
<protein>
    <recommendedName>
        <fullName evidence="19">Bifunctional NAD(P)H-hydrate repair enzyme</fullName>
    </recommendedName>
    <alternativeName>
        <fullName evidence="19">Nicotinamide nucleotide repair protein</fullName>
    </alternativeName>
    <domain>
        <recommendedName>
            <fullName evidence="19">ADP-dependent (S)-NAD(P)H-hydrate dehydratase</fullName>
            <ecNumber evidence="19">4.2.1.136</ecNumber>
        </recommendedName>
        <alternativeName>
            <fullName evidence="19">ADP-dependent NAD(P)HX dehydratase</fullName>
        </alternativeName>
    </domain>
    <domain>
        <recommendedName>
            <fullName evidence="19">NAD(P)H-hydrate epimerase</fullName>
            <ecNumber evidence="19">5.1.99.6</ecNumber>
        </recommendedName>
    </domain>
</protein>
<feature type="binding site" evidence="18">
    <location>
        <position position="160"/>
    </location>
    <ligand>
        <name>(6S)-NADPHX</name>
        <dbReference type="ChEBI" id="CHEBI:64076"/>
    </ligand>
</feature>
<evidence type="ECO:0000256" key="8">
    <source>
        <dbReference type="ARBA" id="ARBA00022857"/>
    </source>
</evidence>
<feature type="binding site" evidence="18">
    <location>
        <position position="163"/>
    </location>
    <ligand>
        <name>K(+)</name>
        <dbReference type="ChEBI" id="CHEBI:29103"/>
    </ligand>
</feature>
<evidence type="ECO:0000256" key="4">
    <source>
        <dbReference type="ARBA" id="ARBA00009524"/>
    </source>
</evidence>
<evidence type="ECO:0000256" key="7">
    <source>
        <dbReference type="ARBA" id="ARBA00022840"/>
    </source>
</evidence>
<feature type="binding site" evidence="17">
    <location>
        <begin position="403"/>
        <end position="407"/>
    </location>
    <ligand>
        <name>AMP</name>
        <dbReference type="ChEBI" id="CHEBI:456215"/>
    </ligand>
</feature>
<dbReference type="InterPro" id="IPR004443">
    <property type="entry name" value="YjeF_N_dom"/>
</dbReference>
<evidence type="ECO:0000259" key="21">
    <source>
        <dbReference type="PROSITE" id="PS51385"/>
    </source>
</evidence>
<comment type="cofactor">
    <cofactor evidence="17">
        <name>Mg(2+)</name>
        <dbReference type="ChEBI" id="CHEBI:18420"/>
    </cofactor>
</comment>
<evidence type="ECO:0000313" key="23">
    <source>
        <dbReference type="Proteomes" id="UP001596013"/>
    </source>
</evidence>
<evidence type="ECO:0000256" key="3">
    <source>
        <dbReference type="ARBA" id="ARBA00006001"/>
    </source>
</evidence>
<keyword evidence="13" id="KW-0511">Multifunctional enzyme</keyword>
<dbReference type="RefSeq" id="WP_377301769.1">
    <property type="nucleotide sequence ID" value="NZ_JBHSMK010000002.1"/>
</dbReference>
<comment type="similarity">
    <text evidence="17">Belongs to the NnrD/CARKD family.</text>
</comment>
<dbReference type="Pfam" id="PF01256">
    <property type="entry name" value="Carb_kinase"/>
    <property type="match status" value="1"/>
</dbReference>
<keyword evidence="7 17" id="KW-0067">ATP-binding</keyword>
<feature type="binding site" evidence="17">
    <location>
        <position position="366"/>
    </location>
    <ligand>
        <name>(6S)-NADPHX</name>
        <dbReference type="ChEBI" id="CHEBI:64076"/>
    </ligand>
</feature>
<dbReference type="InterPro" id="IPR000631">
    <property type="entry name" value="CARKD"/>
</dbReference>
<keyword evidence="23" id="KW-1185">Reference proteome</keyword>
<keyword evidence="12 17" id="KW-0456">Lyase</keyword>